<dbReference type="EMBL" id="AOJD01000085">
    <property type="protein sequence ID" value="ELZ32084.1"/>
    <property type="molecule type" value="Genomic_DNA"/>
</dbReference>
<comment type="caution">
    <text evidence="6">The sequence shown here is derived from an EMBL/GenBank/DDBJ whole genome shotgun (WGS) entry which is preliminary data.</text>
</comment>
<comment type="subcellular location">
    <subcellularLocation>
        <location evidence="1">Cell envelope</location>
    </subcellularLocation>
</comment>
<evidence type="ECO:0000256" key="2">
    <source>
        <dbReference type="ARBA" id="ARBA00022448"/>
    </source>
</evidence>
<dbReference type="Pfam" id="PF01497">
    <property type="entry name" value="Peripla_BP_2"/>
    <property type="match status" value="1"/>
</dbReference>
<evidence type="ECO:0000256" key="1">
    <source>
        <dbReference type="ARBA" id="ARBA00004196"/>
    </source>
</evidence>
<dbReference type="InterPro" id="IPR002491">
    <property type="entry name" value="ABC_transptr_periplasmic_BD"/>
</dbReference>
<evidence type="ECO:0000256" key="4">
    <source>
        <dbReference type="SAM" id="MobiDB-lite"/>
    </source>
</evidence>
<dbReference type="RefSeq" id="WP_006630836.1">
    <property type="nucleotide sequence ID" value="NZ_AOJD01000085.1"/>
</dbReference>
<dbReference type="PATRIC" id="fig|1227485.3.peg.3123"/>
<reference evidence="6 7" key="1">
    <citation type="journal article" date="2014" name="PLoS Genet.">
        <title>Phylogenetically driven sequencing of extremely halophilic archaea reveals strategies for static and dynamic osmo-response.</title>
        <authorList>
            <person name="Becker E.A."/>
            <person name="Seitzer P.M."/>
            <person name="Tritt A."/>
            <person name="Larsen D."/>
            <person name="Krusor M."/>
            <person name="Yao A.I."/>
            <person name="Wu D."/>
            <person name="Madern D."/>
            <person name="Eisen J.A."/>
            <person name="Darling A.E."/>
            <person name="Facciotti M.T."/>
        </authorList>
    </citation>
    <scope>NUCLEOTIDE SEQUENCE [LARGE SCALE GENOMIC DNA]</scope>
    <source>
        <strain evidence="6 7">DSM 14210</strain>
    </source>
</reference>
<evidence type="ECO:0000256" key="3">
    <source>
        <dbReference type="ARBA" id="ARBA00022729"/>
    </source>
</evidence>
<keyword evidence="3" id="KW-0732">Signal</keyword>
<name>M0DD69_9EURY</name>
<dbReference type="PROSITE" id="PS51257">
    <property type="entry name" value="PROKAR_LIPOPROTEIN"/>
    <property type="match status" value="1"/>
</dbReference>
<keyword evidence="7" id="KW-1185">Reference proteome</keyword>
<dbReference type="SUPFAM" id="SSF53807">
    <property type="entry name" value="Helical backbone' metal receptor"/>
    <property type="match status" value="1"/>
</dbReference>
<accession>M0DD69</accession>
<evidence type="ECO:0000259" key="5">
    <source>
        <dbReference type="Pfam" id="PF01497"/>
    </source>
</evidence>
<dbReference type="AlphaFoldDB" id="M0DD69"/>
<feature type="compositionally biased region" description="Gly residues" evidence="4">
    <location>
        <begin position="42"/>
        <end position="57"/>
    </location>
</feature>
<feature type="region of interest" description="Disordered" evidence="4">
    <location>
        <begin position="30"/>
        <end position="72"/>
    </location>
</feature>
<gene>
    <name evidence="6" type="ORF">C472_16074</name>
</gene>
<dbReference type="Gene3D" id="3.40.50.1980">
    <property type="entry name" value="Nitrogenase molybdenum iron protein domain"/>
    <property type="match status" value="1"/>
</dbReference>
<keyword evidence="2" id="KW-0813">Transport</keyword>
<evidence type="ECO:0000313" key="6">
    <source>
        <dbReference type="EMBL" id="ELZ32084.1"/>
    </source>
</evidence>
<dbReference type="OrthoDB" id="304381at2157"/>
<dbReference type="InterPro" id="IPR051313">
    <property type="entry name" value="Bact_iron-sidero_bind"/>
</dbReference>
<evidence type="ECO:0000313" key="7">
    <source>
        <dbReference type="Proteomes" id="UP000011523"/>
    </source>
</evidence>
<proteinExistence type="predicted"/>
<feature type="domain" description="Fe/B12 periplasmic-binding" evidence="5">
    <location>
        <begin position="206"/>
        <end position="354"/>
    </location>
</feature>
<dbReference type="PANTHER" id="PTHR30532">
    <property type="entry name" value="IRON III DICITRATE-BINDING PERIPLASMIC PROTEIN"/>
    <property type="match status" value="1"/>
</dbReference>
<protein>
    <submittedName>
        <fullName evidence="6">Ferrichrome-binding protein</fullName>
    </submittedName>
</protein>
<dbReference type="Proteomes" id="UP000011523">
    <property type="component" value="Unassembled WGS sequence"/>
</dbReference>
<dbReference type="PANTHER" id="PTHR30532:SF1">
    <property type="entry name" value="IRON(3+)-HYDROXAMATE-BINDING PROTEIN FHUD"/>
    <property type="match status" value="1"/>
</dbReference>
<feature type="compositionally biased region" description="Low complexity" evidence="4">
    <location>
        <begin position="30"/>
        <end position="41"/>
    </location>
</feature>
<organism evidence="6 7">
    <name type="scientific">Halorubrum tebenquichense DSM 14210</name>
    <dbReference type="NCBI Taxonomy" id="1227485"/>
    <lineage>
        <taxon>Archaea</taxon>
        <taxon>Methanobacteriati</taxon>
        <taxon>Methanobacteriota</taxon>
        <taxon>Stenosarchaea group</taxon>
        <taxon>Halobacteria</taxon>
        <taxon>Halobacteriales</taxon>
        <taxon>Haloferacaceae</taxon>
        <taxon>Halorubrum</taxon>
    </lineage>
</organism>
<sequence>MERDADRPAGTRRDAIRYCGAVAGAGLLAGCSGTESTPSESGSGGGNGSADGNGSSGEGDSSGEDDDAGSYTASLAPVGEVEFDGVPENVFTMYNQYADMVVALGHGDAVNSMFVPEMGGPTMNNYYERLDGVSFDWKGLPNPYDNFTKEFFYDLDSDVHLLDPAWAVTQDNWGVDDVADVSESVGPFFGNFYSGTRSPPTEAYADAYEYYTLWEMFGRVADAFGERERYERLRSVHENLVASIRADLPPEDERPTAVRVTLGDGQFWAYHLNRPGFWLADTRPLAANDPFEDDVWDGLWGGVGYERMLEADPDVILHLWGATPRYEMASVRERLRSHSVGSELTAVQDDRVYAQGMRYQGPIMNLFQIEMTAKQLYPDVFGEWPGYEDGQPYPEIPADERLFDRDEVAAVVTGGAE</sequence>